<protein>
    <submittedName>
        <fullName evidence="4">Alpha/beta hydrolase</fullName>
    </submittedName>
</protein>
<evidence type="ECO:0000259" key="3">
    <source>
        <dbReference type="Pfam" id="PF02230"/>
    </source>
</evidence>
<comment type="caution">
    <text evidence="4">The sequence shown here is derived from an EMBL/GenBank/DDBJ whole genome shotgun (WGS) entry which is preliminary data.</text>
</comment>
<comment type="similarity">
    <text evidence="1">Belongs to the AB hydrolase superfamily. AB hydrolase 2 family.</text>
</comment>
<dbReference type="InterPro" id="IPR003140">
    <property type="entry name" value="PLipase/COase/thioEstase"/>
</dbReference>
<reference evidence="5" key="1">
    <citation type="journal article" date="2019" name="Int. J. Syst. Evol. Microbiol.">
        <title>The Global Catalogue of Microorganisms (GCM) 10K type strain sequencing project: providing services to taxonomists for standard genome sequencing and annotation.</title>
        <authorList>
            <consortium name="The Broad Institute Genomics Platform"/>
            <consortium name="The Broad Institute Genome Sequencing Center for Infectious Disease"/>
            <person name="Wu L."/>
            <person name="Ma J."/>
        </authorList>
    </citation>
    <scope>NUCLEOTIDE SEQUENCE [LARGE SCALE GENOMIC DNA]</scope>
    <source>
        <strain evidence="5">CCUG 49452</strain>
    </source>
</reference>
<keyword evidence="2 4" id="KW-0378">Hydrolase</keyword>
<dbReference type="Gene3D" id="3.40.50.1820">
    <property type="entry name" value="alpha/beta hydrolase"/>
    <property type="match status" value="1"/>
</dbReference>
<dbReference type="GO" id="GO:0016787">
    <property type="term" value="F:hydrolase activity"/>
    <property type="evidence" value="ECO:0007669"/>
    <property type="project" value="UniProtKB-KW"/>
</dbReference>
<dbReference type="InterPro" id="IPR029058">
    <property type="entry name" value="AB_hydrolase_fold"/>
</dbReference>
<dbReference type="PANTHER" id="PTHR10655">
    <property type="entry name" value="LYSOPHOSPHOLIPASE-RELATED"/>
    <property type="match status" value="1"/>
</dbReference>
<dbReference type="SUPFAM" id="SSF53474">
    <property type="entry name" value="alpha/beta-Hydrolases"/>
    <property type="match status" value="1"/>
</dbReference>
<evidence type="ECO:0000256" key="2">
    <source>
        <dbReference type="ARBA" id="ARBA00022801"/>
    </source>
</evidence>
<gene>
    <name evidence="4" type="ORF">ACFO6X_10210</name>
</gene>
<evidence type="ECO:0000256" key="1">
    <source>
        <dbReference type="ARBA" id="ARBA00006499"/>
    </source>
</evidence>
<accession>A0ABV9QHY6</accession>
<evidence type="ECO:0000313" key="4">
    <source>
        <dbReference type="EMBL" id="MFC4789350.1"/>
    </source>
</evidence>
<proteinExistence type="inferred from homology"/>
<dbReference type="EMBL" id="JBHSHJ010000007">
    <property type="protein sequence ID" value="MFC4789350.1"/>
    <property type="molecule type" value="Genomic_DNA"/>
</dbReference>
<dbReference type="InterPro" id="IPR050565">
    <property type="entry name" value="LYPA1-2/EST-like"/>
</dbReference>
<feature type="domain" description="Phospholipase/carboxylesterase/thioesterase" evidence="3">
    <location>
        <begin position="20"/>
        <end position="212"/>
    </location>
</feature>
<dbReference type="PANTHER" id="PTHR10655:SF17">
    <property type="entry name" value="LYSOPHOSPHOLIPASE-LIKE PROTEIN 1"/>
    <property type="match status" value="1"/>
</dbReference>
<sequence length="227" mass="24872">MLDLPLTFLQRPAAPGTPRPWLLVLLHDVASNEHDLLQQVTAFPERFYLLSLRAPHRMGPGSHAWFDFAIPPGGSPVIDLEQEAQSRALVVQSIVAAGLRLGITPEHVVVAGFGQGGIMALSLLLGRPELMRAAIVWHGRLLPDVLPDMLDLQAERSAFQGHQLWVSHGTHDAVVPAVHAQSIRRQLENTPIRTTFREFAVGHELRVGEVAATVSWVEGLATLQPSF</sequence>
<dbReference type="RefSeq" id="WP_382432647.1">
    <property type="nucleotide sequence ID" value="NZ_JBHSHJ010000007.1"/>
</dbReference>
<dbReference type="Proteomes" id="UP001596001">
    <property type="component" value="Unassembled WGS sequence"/>
</dbReference>
<organism evidence="4 5">
    <name type="scientific">Giesbergeria sinuosa</name>
    <dbReference type="NCBI Taxonomy" id="80883"/>
    <lineage>
        <taxon>Bacteria</taxon>
        <taxon>Pseudomonadati</taxon>
        <taxon>Pseudomonadota</taxon>
        <taxon>Betaproteobacteria</taxon>
        <taxon>Burkholderiales</taxon>
        <taxon>Comamonadaceae</taxon>
        <taxon>Giesbergeria</taxon>
    </lineage>
</organism>
<keyword evidence="5" id="KW-1185">Reference proteome</keyword>
<evidence type="ECO:0000313" key="5">
    <source>
        <dbReference type="Proteomes" id="UP001596001"/>
    </source>
</evidence>
<dbReference type="Pfam" id="PF02230">
    <property type="entry name" value="Abhydrolase_2"/>
    <property type="match status" value="1"/>
</dbReference>
<name>A0ABV9QHY6_9BURK</name>